<evidence type="ECO:0000313" key="4">
    <source>
        <dbReference type="EMBL" id="ATE87045.1"/>
    </source>
</evidence>
<reference evidence="4" key="1">
    <citation type="journal article" date="2017" name="Arch. Virol.">
        <title>Complete genome sequence of shrimp hemocyte iridescent virus (SHIV) isolated from white leg shrimp, Litopenaeus vannamei.</title>
        <authorList>
            <person name="Qiu L."/>
            <person name="Chen M.M."/>
            <person name="Wang R.Y."/>
            <person name="Wan X.Y."/>
            <person name="Li C."/>
            <person name="Zhang Q.L."/>
            <person name="Dong X."/>
            <person name="Yang B."/>
            <person name="Xiang J.H."/>
            <person name="Huang J."/>
        </authorList>
    </citation>
    <scope>NUCLEOTIDE SEQUENCE [LARGE SCALE GENOMIC DNA]</scope>
    <source>
        <strain evidence="4">20141215</strain>
    </source>
</reference>
<sequence>MPQIYSVDGNIGAGKSTILSELKKRGYFVFEEDLICWGNLLDAFYENPSRWMFTFQVKILYSMVKQFEKVKNSKHDIVFIERSPKASCVFINVGKLNGFLNEDEMSTLKEIFSCLEWNQDFTYFVDTDTNLCVERIAKRKRECEKDISIEYLNQLDSEYKNIYNSENSLNIDGKLTPSEIVDEIVKDISNKKMIEKNLSI</sequence>
<gene>
    <name evidence="4" type="primary">36L</name>
</gene>
<feature type="active site" description="Proton acceptor" evidence="1">
    <location>
        <position position="81"/>
    </location>
</feature>
<keyword evidence="5" id="KW-1185">Reference proteome</keyword>
<dbReference type="GO" id="GO:0005524">
    <property type="term" value="F:ATP binding"/>
    <property type="evidence" value="ECO:0007669"/>
    <property type="project" value="UniProtKB-KW"/>
</dbReference>
<feature type="binding site" evidence="2">
    <location>
        <begin position="9"/>
        <end position="17"/>
    </location>
    <ligand>
        <name>ATP</name>
        <dbReference type="ChEBI" id="CHEBI:30616"/>
    </ligand>
</feature>
<dbReference type="InterPro" id="IPR050566">
    <property type="entry name" value="Deoxyribonucleoside_kinase"/>
</dbReference>
<organism evidence="4">
    <name type="scientific">Shrimp hemocyte iridescent virus</name>
    <dbReference type="NCBI Taxonomy" id="2039780"/>
    <lineage>
        <taxon>Viruses</taxon>
        <taxon>Varidnaviria</taxon>
        <taxon>Bamfordvirae</taxon>
        <taxon>Nucleocytoviricota</taxon>
        <taxon>Megaviricetes</taxon>
        <taxon>Pimascovirales</taxon>
        <taxon>Pimascovirales incertae sedis</taxon>
        <taxon>Iridoviridae</taxon>
        <taxon>Betairidovirinae</taxon>
        <taxon>Decapodiridovirus</taxon>
        <taxon>Decapodiridovirus litopenaeus1</taxon>
        <taxon>Decapod iridescent virus 1</taxon>
    </lineage>
</organism>
<dbReference type="Gene3D" id="3.40.50.300">
    <property type="entry name" value="P-loop containing nucleotide triphosphate hydrolases"/>
    <property type="match status" value="1"/>
</dbReference>
<accession>A0A291B0M3</accession>
<dbReference type="PANTHER" id="PTHR10513:SF35">
    <property type="entry name" value="DEOXYADENOSINE KINASE"/>
    <property type="match status" value="1"/>
</dbReference>
<evidence type="ECO:0000256" key="2">
    <source>
        <dbReference type="PIRSR" id="PIRSR000705-3"/>
    </source>
</evidence>
<keyword evidence="4" id="KW-0808">Transferase</keyword>
<dbReference type="RefSeq" id="YP_010084788.1">
    <property type="nucleotide sequence ID" value="NC_055165.1"/>
</dbReference>
<keyword evidence="2" id="KW-0067">ATP-binding</keyword>
<protein>
    <submittedName>
        <fullName evidence="4">Deoxynucleoside kinase</fullName>
    </submittedName>
</protein>
<feature type="domain" description="Deoxynucleoside kinase" evidence="3">
    <location>
        <begin position="6"/>
        <end position="169"/>
    </location>
</feature>
<evidence type="ECO:0000256" key="1">
    <source>
        <dbReference type="PIRSR" id="PIRSR000705-1"/>
    </source>
</evidence>
<feature type="binding site" evidence="2">
    <location>
        <begin position="135"/>
        <end position="139"/>
    </location>
    <ligand>
        <name>ATP</name>
        <dbReference type="ChEBI" id="CHEBI:30616"/>
    </ligand>
</feature>
<dbReference type="GeneID" id="65099808"/>
<evidence type="ECO:0000313" key="5">
    <source>
        <dbReference type="Proteomes" id="UP000297192"/>
    </source>
</evidence>
<reference evidence="4" key="2">
    <citation type="journal article" date="2017" name="Sci. Rep.">
        <title>Characterization of a new member of Iridoviridae, Shrimp hemocyte iridescent virus (SHIV), found in white leg shrimp (Litopenaeus vannamei).</title>
        <authorList>
            <person name="Qiu L."/>
            <person name="Chen M.M."/>
            <person name="Wan X.Y."/>
            <person name="Li C."/>
            <person name="Zhang Q.L."/>
            <person name="Wang R.Y."/>
            <person name="Cheng D.Y."/>
            <person name="Dong X."/>
            <person name="Yang B."/>
            <person name="Wang X.H."/>
            <person name="Xiang J.H."/>
            <person name="Huang J."/>
        </authorList>
    </citation>
    <scope>NUCLEOTIDE SEQUENCE [LARGE SCALE GENOMIC DNA]</scope>
    <source>
        <strain evidence="4">20141215</strain>
    </source>
</reference>
<dbReference type="InterPro" id="IPR027417">
    <property type="entry name" value="P-loop_NTPase"/>
</dbReference>
<keyword evidence="4" id="KW-0418">Kinase</keyword>
<dbReference type="EMBL" id="MF599468">
    <property type="protein sequence ID" value="ATE87045.1"/>
    <property type="molecule type" value="Genomic_DNA"/>
</dbReference>
<evidence type="ECO:0000259" key="3">
    <source>
        <dbReference type="Pfam" id="PF01712"/>
    </source>
</evidence>
<dbReference type="Pfam" id="PF01712">
    <property type="entry name" value="dNK"/>
    <property type="match status" value="1"/>
</dbReference>
<dbReference type="InterPro" id="IPR031314">
    <property type="entry name" value="DNK_dom"/>
</dbReference>
<name>A0A291B0M3_9VIRU</name>
<dbReference type="SUPFAM" id="SSF52540">
    <property type="entry name" value="P-loop containing nucleoside triphosphate hydrolases"/>
    <property type="match status" value="1"/>
</dbReference>
<dbReference type="PANTHER" id="PTHR10513">
    <property type="entry name" value="DEOXYNUCLEOSIDE KINASE"/>
    <property type="match status" value="1"/>
</dbReference>
<dbReference type="GO" id="GO:0019136">
    <property type="term" value="F:deoxynucleoside kinase activity"/>
    <property type="evidence" value="ECO:0007669"/>
    <property type="project" value="InterPro"/>
</dbReference>
<proteinExistence type="predicted"/>
<dbReference type="Proteomes" id="UP000297192">
    <property type="component" value="Segment"/>
</dbReference>
<dbReference type="PIRSF" id="PIRSF000705">
    <property type="entry name" value="DNK"/>
    <property type="match status" value="1"/>
</dbReference>
<dbReference type="KEGG" id="vg:65099808"/>
<dbReference type="InterPro" id="IPR002624">
    <property type="entry name" value="DCK/DGK"/>
</dbReference>
<keyword evidence="2" id="KW-0547">Nucleotide-binding</keyword>